<dbReference type="PANTHER" id="PTHR10340">
    <property type="entry name" value="SPHINGOMYELIN PHOSPHODIESTERASE"/>
    <property type="match status" value="1"/>
</dbReference>
<keyword evidence="5" id="KW-1015">Disulfide bond</keyword>
<accession>A0A1L9S6W5</accession>
<gene>
    <name evidence="8" type="ORF">ASPZODRAFT_75285</name>
</gene>
<dbReference type="Proteomes" id="UP000184188">
    <property type="component" value="Unassembled WGS sequence"/>
</dbReference>
<dbReference type="InterPro" id="IPR011160">
    <property type="entry name" value="Sphingomy_PDE"/>
</dbReference>
<evidence type="ECO:0000256" key="1">
    <source>
        <dbReference type="ARBA" id="ARBA00022801"/>
    </source>
</evidence>
<dbReference type="SUPFAM" id="SSF56300">
    <property type="entry name" value="Metallo-dependent phosphatases"/>
    <property type="match status" value="1"/>
</dbReference>
<dbReference type="GO" id="GO:0016020">
    <property type="term" value="C:membrane"/>
    <property type="evidence" value="ECO:0007669"/>
    <property type="project" value="GOC"/>
</dbReference>
<sequence>MKISSILCLGLVGAAVASPSAISKRSTISEILADIEEAATCTACEALLVVLKVLAHLGNDDFVDVITEVCILAGIDDDDVCSGSISLEGPILAHDLRNMDIPSHTAQLFCTTVFGLCDYPAVTAYTVDFPSAKPADAVRPASSGETPIKVVHISDIHVDLYYETGANYNCTKPICCRPYDTADEPGNTDYPAGEYGNHNCDSPVVLEQSMYAAIQEFASDAAFTIFTGDVVEGAVWSVNESQVITALDNAYETQMAAYLSLVYAVTGNHDVSPVNSFPPADIDTTISSQWAYDTLSADWTQWLGSTVAATADDYGAYSIKYPDGNLRIIAFNSQFYYNENFWLYEATMETDPSGQLAWLVTELEAAESAGERVWLMGHMPMGSSSAFHDGSNYFNQIIERYDATIAATFYGHTHKDEFEIAYSDYSAQSAATANMVSYIAPALTPTSGNPTFRVYSVDPVTFGVLDFTVYIANMSAPGYQDSPTWEKYYSAKEAYGALLDPPVTDSAAEMTPAFWHNVTALFEDDDTVFQDYYARKSRGWDVDSCTGSCKTDEICQLRAAEAQYNCVTVTPGIDFKKRSSSSSSVSASDECSGSVFGKMFGDFEAAVAALTEAAEAKLGDGFLTTAVNSTLIN</sequence>
<organism evidence="8 9">
    <name type="scientific">Penicilliopsis zonata CBS 506.65</name>
    <dbReference type="NCBI Taxonomy" id="1073090"/>
    <lineage>
        <taxon>Eukaryota</taxon>
        <taxon>Fungi</taxon>
        <taxon>Dikarya</taxon>
        <taxon>Ascomycota</taxon>
        <taxon>Pezizomycotina</taxon>
        <taxon>Eurotiomycetes</taxon>
        <taxon>Eurotiomycetidae</taxon>
        <taxon>Eurotiales</taxon>
        <taxon>Aspergillaceae</taxon>
        <taxon>Penicilliopsis</taxon>
    </lineage>
</organism>
<feature type="domain" description="Calcineurin-like phosphoesterase" evidence="7">
    <location>
        <begin position="148"/>
        <end position="415"/>
    </location>
</feature>
<dbReference type="OrthoDB" id="282973at2759"/>
<dbReference type="GO" id="GO:0006685">
    <property type="term" value="P:sphingomyelin catabolic process"/>
    <property type="evidence" value="ECO:0007669"/>
    <property type="project" value="UniProtKB-UniRule"/>
</dbReference>
<feature type="binding site" evidence="4">
    <location>
        <position position="268"/>
    </location>
    <ligand>
        <name>Zn(2+)</name>
        <dbReference type="ChEBI" id="CHEBI:29105"/>
        <label>2</label>
    </ligand>
</feature>
<dbReference type="Gene3D" id="3.60.21.10">
    <property type="match status" value="1"/>
</dbReference>
<feature type="disulfide bond" evidence="5">
    <location>
        <begin position="70"/>
        <end position="81"/>
    </location>
</feature>
<feature type="binding site" evidence="4">
    <location>
        <position position="155"/>
    </location>
    <ligand>
        <name>Zn(2+)</name>
        <dbReference type="ChEBI" id="CHEBI:29105"/>
        <label>1</label>
    </ligand>
</feature>
<dbReference type="GO" id="GO:0005576">
    <property type="term" value="C:extracellular region"/>
    <property type="evidence" value="ECO:0007669"/>
    <property type="project" value="UniProtKB-SubCell"/>
</dbReference>
<reference evidence="9" key="1">
    <citation type="journal article" date="2017" name="Genome Biol.">
        <title>Comparative genomics reveals high biological diversity and specific adaptations in the industrially and medically important fungal genus Aspergillus.</title>
        <authorList>
            <person name="de Vries R.P."/>
            <person name="Riley R."/>
            <person name="Wiebenga A."/>
            <person name="Aguilar-Osorio G."/>
            <person name="Amillis S."/>
            <person name="Uchima C.A."/>
            <person name="Anderluh G."/>
            <person name="Asadollahi M."/>
            <person name="Askin M."/>
            <person name="Barry K."/>
            <person name="Battaglia E."/>
            <person name="Bayram O."/>
            <person name="Benocci T."/>
            <person name="Braus-Stromeyer S.A."/>
            <person name="Caldana C."/>
            <person name="Canovas D."/>
            <person name="Cerqueira G.C."/>
            <person name="Chen F."/>
            <person name="Chen W."/>
            <person name="Choi C."/>
            <person name="Clum A."/>
            <person name="Dos Santos R.A."/>
            <person name="Damasio A.R."/>
            <person name="Diallinas G."/>
            <person name="Emri T."/>
            <person name="Fekete E."/>
            <person name="Flipphi M."/>
            <person name="Freyberg S."/>
            <person name="Gallo A."/>
            <person name="Gournas C."/>
            <person name="Habgood R."/>
            <person name="Hainaut M."/>
            <person name="Harispe M.L."/>
            <person name="Henrissat B."/>
            <person name="Hilden K.S."/>
            <person name="Hope R."/>
            <person name="Hossain A."/>
            <person name="Karabika E."/>
            <person name="Karaffa L."/>
            <person name="Karanyi Z."/>
            <person name="Krasevec N."/>
            <person name="Kuo A."/>
            <person name="Kusch H."/>
            <person name="LaButti K."/>
            <person name="Lagendijk E.L."/>
            <person name="Lapidus A."/>
            <person name="Levasseur A."/>
            <person name="Lindquist E."/>
            <person name="Lipzen A."/>
            <person name="Logrieco A.F."/>
            <person name="MacCabe A."/>
            <person name="Maekelae M.R."/>
            <person name="Malavazi I."/>
            <person name="Melin P."/>
            <person name="Meyer V."/>
            <person name="Mielnichuk N."/>
            <person name="Miskei M."/>
            <person name="Molnar A.P."/>
            <person name="Mule G."/>
            <person name="Ngan C.Y."/>
            <person name="Orejas M."/>
            <person name="Orosz E."/>
            <person name="Ouedraogo J.P."/>
            <person name="Overkamp K.M."/>
            <person name="Park H.-S."/>
            <person name="Perrone G."/>
            <person name="Piumi F."/>
            <person name="Punt P.J."/>
            <person name="Ram A.F."/>
            <person name="Ramon A."/>
            <person name="Rauscher S."/>
            <person name="Record E."/>
            <person name="Riano-Pachon D.M."/>
            <person name="Robert V."/>
            <person name="Roehrig J."/>
            <person name="Ruller R."/>
            <person name="Salamov A."/>
            <person name="Salih N.S."/>
            <person name="Samson R.A."/>
            <person name="Sandor E."/>
            <person name="Sanguinetti M."/>
            <person name="Schuetze T."/>
            <person name="Sepcic K."/>
            <person name="Shelest E."/>
            <person name="Sherlock G."/>
            <person name="Sophianopoulou V."/>
            <person name="Squina F.M."/>
            <person name="Sun H."/>
            <person name="Susca A."/>
            <person name="Todd R.B."/>
            <person name="Tsang A."/>
            <person name="Unkles S.E."/>
            <person name="van de Wiele N."/>
            <person name="van Rossen-Uffink D."/>
            <person name="Oliveira J.V."/>
            <person name="Vesth T.C."/>
            <person name="Visser J."/>
            <person name="Yu J.-H."/>
            <person name="Zhou M."/>
            <person name="Andersen M.R."/>
            <person name="Archer D.B."/>
            <person name="Baker S.E."/>
            <person name="Benoit I."/>
            <person name="Brakhage A.A."/>
            <person name="Braus G.H."/>
            <person name="Fischer R."/>
            <person name="Frisvad J.C."/>
            <person name="Goldman G.H."/>
            <person name="Houbraken J."/>
            <person name="Oakley B."/>
            <person name="Pocsi I."/>
            <person name="Scazzocchio C."/>
            <person name="Seiboth B."/>
            <person name="vanKuyk P.A."/>
            <person name="Wortman J."/>
            <person name="Dyer P.S."/>
            <person name="Grigoriev I.V."/>
        </authorList>
    </citation>
    <scope>NUCLEOTIDE SEQUENCE [LARGE SCALE GENOMIC DNA]</scope>
    <source>
        <strain evidence="9">CBS 506.65</strain>
    </source>
</reference>
<dbReference type="EMBL" id="KV878355">
    <property type="protein sequence ID" value="OJJ42903.1"/>
    <property type="molecule type" value="Genomic_DNA"/>
</dbReference>
<dbReference type="InterPro" id="IPR029052">
    <property type="entry name" value="Metallo-depent_PP-like"/>
</dbReference>
<dbReference type="GO" id="GO:0004767">
    <property type="term" value="F:sphingomyelin phosphodiesterase activity"/>
    <property type="evidence" value="ECO:0007669"/>
    <property type="project" value="UniProtKB-UniRule"/>
</dbReference>
<feature type="binding site" evidence="4">
    <location>
        <position position="229"/>
    </location>
    <ligand>
        <name>Zn(2+)</name>
        <dbReference type="ChEBI" id="CHEBI:29105"/>
        <label>1</label>
    </ligand>
</feature>
<dbReference type="PIRSF" id="PIRSF000948">
    <property type="entry name" value="Sphingomy_PDE"/>
    <property type="match status" value="1"/>
</dbReference>
<feature type="binding site" evidence="4">
    <location>
        <position position="378"/>
    </location>
    <ligand>
        <name>Zn(2+)</name>
        <dbReference type="ChEBI" id="CHEBI:29105"/>
        <label>2</label>
    </ligand>
</feature>
<keyword evidence="3" id="KW-0326">Glycosidase</keyword>
<feature type="binding site" evidence="4">
    <location>
        <position position="157"/>
    </location>
    <ligand>
        <name>Zn(2+)</name>
        <dbReference type="ChEBI" id="CHEBI:29105"/>
        <label>1</label>
    </ligand>
</feature>
<feature type="binding site" evidence="4">
    <location>
        <position position="229"/>
    </location>
    <ligand>
        <name>Zn(2+)</name>
        <dbReference type="ChEBI" id="CHEBI:29105"/>
        <label>2</label>
    </ligand>
</feature>
<keyword evidence="6" id="KW-0732">Signal</keyword>
<dbReference type="GO" id="GO:0046872">
    <property type="term" value="F:metal ion binding"/>
    <property type="evidence" value="ECO:0007669"/>
    <property type="project" value="UniProtKB-KW"/>
</dbReference>
<feature type="disulfide bond" evidence="5">
    <location>
        <begin position="170"/>
        <end position="175"/>
    </location>
</feature>
<dbReference type="InterPro" id="IPR004843">
    <property type="entry name" value="Calcineurin-like_PHP"/>
</dbReference>
<comment type="function">
    <text evidence="3">Converts sphingomyelin to ceramide.</text>
</comment>
<dbReference type="STRING" id="1073090.A0A1L9S6W5"/>
<dbReference type="CDD" id="cd00842">
    <property type="entry name" value="MPP_ASMase"/>
    <property type="match status" value="1"/>
</dbReference>
<dbReference type="Pfam" id="PF00149">
    <property type="entry name" value="Metallophos"/>
    <property type="match status" value="1"/>
</dbReference>
<dbReference type="VEuPathDB" id="FungiDB:ASPZODRAFT_75285"/>
<evidence type="ECO:0000256" key="5">
    <source>
        <dbReference type="PIRSR" id="PIRSR000948-2"/>
    </source>
</evidence>
<feature type="binding site" evidence="4">
    <location>
        <position position="412"/>
    </location>
    <ligand>
        <name>Zn(2+)</name>
        <dbReference type="ChEBI" id="CHEBI:29105"/>
        <label>2</label>
    </ligand>
</feature>
<evidence type="ECO:0000256" key="3">
    <source>
        <dbReference type="PIRNR" id="PIRNR000948"/>
    </source>
</evidence>
<feature type="chain" id="PRO_5013381476" description="Sphingomyelin phosphodiesterase" evidence="6">
    <location>
        <begin position="18"/>
        <end position="633"/>
    </location>
</feature>
<keyword evidence="2" id="KW-0325">Glycoprotein</keyword>
<name>A0A1L9S6W5_9EURO</name>
<dbReference type="PANTHER" id="PTHR10340:SF34">
    <property type="entry name" value="SPHINGOMYELIN PHOSPHODIESTERASE"/>
    <property type="match status" value="1"/>
</dbReference>
<evidence type="ECO:0000256" key="2">
    <source>
        <dbReference type="ARBA" id="ARBA00023180"/>
    </source>
</evidence>
<evidence type="ECO:0000259" key="7">
    <source>
        <dbReference type="Pfam" id="PF00149"/>
    </source>
</evidence>
<keyword evidence="4" id="KW-0862">Zinc</keyword>
<protein>
    <recommendedName>
        <fullName evidence="3">Sphingomyelin phosphodiesterase</fullName>
    </recommendedName>
</protein>
<dbReference type="InterPro" id="IPR041805">
    <property type="entry name" value="ASMase/PPN1_MPP"/>
</dbReference>
<evidence type="ECO:0000256" key="6">
    <source>
        <dbReference type="SAM" id="SignalP"/>
    </source>
</evidence>
<evidence type="ECO:0000313" key="8">
    <source>
        <dbReference type="EMBL" id="OJJ42903.1"/>
    </source>
</evidence>
<feature type="binding site" evidence="4">
    <location>
        <position position="414"/>
    </location>
    <ligand>
        <name>Zn(2+)</name>
        <dbReference type="ChEBI" id="CHEBI:29105"/>
        <label>1</label>
    </ligand>
</feature>
<evidence type="ECO:0000256" key="4">
    <source>
        <dbReference type="PIRSR" id="PIRSR000948-1"/>
    </source>
</evidence>
<dbReference type="GeneID" id="34616498"/>
<feature type="signal peptide" evidence="6">
    <location>
        <begin position="1"/>
        <end position="17"/>
    </location>
</feature>
<evidence type="ECO:0000313" key="9">
    <source>
        <dbReference type="Proteomes" id="UP000184188"/>
    </source>
</evidence>
<comment type="similarity">
    <text evidence="3">Belongs to the acid sphingomyelinase family.</text>
</comment>
<proteinExistence type="inferred from homology"/>
<keyword evidence="4" id="KW-0479">Metal-binding</keyword>
<keyword evidence="9" id="KW-1185">Reference proteome</keyword>
<dbReference type="GO" id="GO:0016798">
    <property type="term" value="F:hydrolase activity, acting on glycosyl bonds"/>
    <property type="evidence" value="ECO:0007669"/>
    <property type="project" value="UniProtKB-KW"/>
</dbReference>
<feature type="disulfide bond" evidence="5">
    <location>
        <begin position="545"/>
        <end position="549"/>
    </location>
</feature>
<comment type="cofactor">
    <cofactor evidence="4">
        <name>Zn(2+)</name>
        <dbReference type="ChEBI" id="CHEBI:29105"/>
    </cofactor>
    <text evidence="4">Binds 2 Zn(2+) ions per subunit.</text>
</comment>
<feature type="disulfide bond" evidence="5">
    <location>
        <begin position="176"/>
        <end position="200"/>
    </location>
</feature>
<keyword evidence="1 3" id="KW-0378">Hydrolase</keyword>
<dbReference type="AlphaFoldDB" id="A0A1L9S6W5"/>
<dbReference type="RefSeq" id="XP_022577413.1">
    <property type="nucleotide sequence ID" value="XM_022730034.1"/>
</dbReference>
<feature type="disulfide bond" evidence="5">
    <location>
        <begin position="41"/>
        <end position="117"/>
    </location>
</feature>